<comment type="caution">
    <text evidence="2">The sequence shown here is derived from an EMBL/GenBank/DDBJ whole genome shotgun (WGS) entry which is preliminary data.</text>
</comment>
<sequence>MSVSISDPELFDRIVHHVFLPPQLPQAEDKADIDCELLSLTSKALQEFQRELDRAEKKDPLKTNDIKHARPIIQQVVVAMSNASRCHSVVDGILSETEVLSCLESLLPGQSLPLRIQAQNAGLLITKSVHEPGCTSPAAAGAQRQRERR</sequence>
<organism evidence="2 3">
    <name type="scientific">Cercospora kikuchii</name>
    <dbReference type="NCBI Taxonomy" id="84275"/>
    <lineage>
        <taxon>Eukaryota</taxon>
        <taxon>Fungi</taxon>
        <taxon>Dikarya</taxon>
        <taxon>Ascomycota</taxon>
        <taxon>Pezizomycotina</taxon>
        <taxon>Dothideomycetes</taxon>
        <taxon>Dothideomycetidae</taxon>
        <taxon>Mycosphaerellales</taxon>
        <taxon>Mycosphaerellaceae</taxon>
        <taxon>Cercospora</taxon>
    </lineage>
</organism>
<proteinExistence type="predicted"/>
<dbReference type="EMBL" id="BOLY01000003">
    <property type="protein sequence ID" value="GIZ42491.1"/>
    <property type="molecule type" value="Genomic_DNA"/>
</dbReference>
<accession>A0A9P3CGV3</accession>
<dbReference type="AlphaFoldDB" id="A0A9P3CGV3"/>
<dbReference type="GeneID" id="68291332"/>
<keyword evidence="3" id="KW-1185">Reference proteome</keyword>
<dbReference type="Proteomes" id="UP000825890">
    <property type="component" value="Unassembled WGS sequence"/>
</dbReference>
<reference evidence="2 3" key="1">
    <citation type="submission" date="2021-01" db="EMBL/GenBank/DDBJ databases">
        <title>Cercospora kikuchii MAFF 305040 whole genome shotgun sequence.</title>
        <authorList>
            <person name="Kashiwa T."/>
            <person name="Suzuki T."/>
        </authorList>
    </citation>
    <scope>NUCLEOTIDE SEQUENCE [LARGE SCALE GENOMIC DNA]</scope>
    <source>
        <strain evidence="2 3">MAFF 305040</strain>
    </source>
</reference>
<dbReference type="InterPro" id="IPR046541">
    <property type="entry name" value="DUF6606"/>
</dbReference>
<name>A0A9P3CGV3_9PEZI</name>
<feature type="domain" description="DUF6606" evidence="1">
    <location>
        <begin position="14"/>
        <end position="130"/>
    </location>
</feature>
<dbReference type="Pfam" id="PF20255">
    <property type="entry name" value="DUF6606"/>
    <property type="match status" value="1"/>
</dbReference>
<evidence type="ECO:0000313" key="2">
    <source>
        <dbReference type="EMBL" id="GIZ42491.1"/>
    </source>
</evidence>
<dbReference type="OrthoDB" id="3182339at2759"/>
<evidence type="ECO:0000313" key="3">
    <source>
        <dbReference type="Proteomes" id="UP000825890"/>
    </source>
</evidence>
<evidence type="ECO:0000259" key="1">
    <source>
        <dbReference type="Pfam" id="PF20255"/>
    </source>
</evidence>
<dbReference type="RefSeq" id="XP_044656978.1">
    <property type="nucleotide sequence ID" value="XM_044801043.1"/>
</dbReference>
<protein>
    <recommendedName>
        <fullName evidence="1">DUF6606 domain-containing protein</fullName>
    </recommendedName>
</protein>
<gene>
    <name evidence="2" type="ORF">CKM354_000575700</name>
</gene>